<dbReference type="EMBL" id="JBAHYK010000048">
    <property type="protein sequence ID" value="KAL0579813.1"/>
    <property type="molecule type" value="Genomic_DNA"/>
</dbReference>
<dbReference type="Gene3D" id="2.130.10.10">
    <property type="entry name" value="YVTN repeat-like/Quinoprotein amine dehydrogenase"/>
    <property type="match status" value="3"/>
</dbReference>
<dbReference type="Pfam" id="PF00400">
    <property type="entry name" value="WD40"/>
    <property type="match status" value="2"/>
</dbReference>
<keyword evidence="3" id="KW-1185">Reference proteome</keyword>
<protein>
    <submittedName>
        <fullName evidence="2">U3 small nucleolar RNA-associated protein</fullName>
    </submittedName>
</protein>
<organism evidence="2 3">
    <name type="scientific">Marasmius crinis-equi</name>
    <dbReference type="NCBI Taxonomy" id="585013"/>
    <lineage>
        <taxon>Eukaryota</taxon>
        <taxon>Fungi</taxon>
        <taxon>Dikarya</taxon>
        <taxon>Basidiomycota</taxon>
        <taxon>Agaricomycotina</taxon>
        <taxon>Agaricomycetes</taxon>
        <taxon>Agaricomycetidae</taxon>
        <taxon>Agaricales</taxon>
        <taxon>Marasmiineae</taxon>
        <taxon>Marasmiaceae</taxon>
        <taxon>Marasmius</taxon>
    </lineage>
</organism>
<evidence type="ECO:0000256" key="1">
    <source>
        <dbReference type="SAM" id="MobiDB-lite"/>
    </source>
</evidence>
<gene>
    <name evidence="2" type="primary">UTP4</name>
    <name evidence="2" type="ORF">V5O48_002224</name>
</gene>
<feature type="region of interest" description="Disordered" evidence="1">
    <location>
        <begin position="612"/>
        <end position="639"/>
    </location>
</feature>
<dbReference type="InterPro" id="IPR036322">
    <property type="entry name" value="WD40_repeat_dom_sf"/>
</dbReference>
<dbReference type="SUPFAM" id="SSF50969">
    <property type="entry name" value="YVTN repeat-like/Quinoprotein amine dehydrogenase"/>
    <property type="match status" value="1"/>
</dbReference>
<dbReference type="SUPFAM" id="SSF75011">
    <property type="entry name" value="3-carboxy-cis,cis-mucoante lactonizing enzyme"/>
    <property type="match status" value="1"/>
</dbReference>
<accession>A0ABR3FWN6</accession>
<name>A0ABR3FWN6_9AGAR</name>
<sequence>MPDSSSIAVHRCRFVDFDPSAITALAFPPLPLPSAKKTASTSSRSTFPRFGTLAVGHANGNIDLCEWTSSGDEIQAYQGWSVVKTINGLYPSKVDSLAFIIRDPDEIKPDEVPALSNLRLFSSGGGSVLIEWDMERLTRTIESQGGSIWSIAANPSSTMLALGCEDGTVRLLSVSDDTLTYHRRFDRVKCRILSIAWGPPTPNERQESIESDSDDDSDDWTDSWLVTGCSDSSLRKWDASSGRMLDRMGTDKMRGERTLVWAVSVLGDGTIVSGDSLGMVKFWDSRTSTQTYSFQAHAADVLCLVAGSDGNVVYSSGVDQKTTQFSLVKTSSSPENTSILRASSRWVQSASRRMHSHDVRALAIWPPHTPLPPSYRRHFPTDIAPVLASGGLDMSVVVKPAAPPSSTTISKVINPLATSVDVVFEDSYHRRLPYPPGPSSNCSVQVARRARLVSCMRDSGLSIWKILKTASMEEEVDPDAHDWEKCLEMEFDVSTNLVASAMSEDGRWLVVSDMYETKLFSLSLESDGSIKPRRIRDFSNIIQPHLPPKPASTGGLAFAFTPDSTKLVMSTAMTSCVVVIDLNNGSGKPSVLRRFDQHRQSNVRSKRVIKDLKTGGDVEMAEPDEESDSEDEEDASKPTQANVLRLAVSADGQWLASSDDQRRTNVFNLDTLQHHCVLPSFAHPAQCLAFDPSRPSHLLLAFANNTFQIYDVEARQFPAWAHELTSHLPRRFTTIHDALVGVAFAPISSPSSQKYVVFWGATWLCKINLDASAQSSRKRRRTKEVSPEKQETGQWEQKVKMITQYRPLLLVDFVAEGELVVVERPLVDVLGTLPPAFFKHKYGAS</sequence>
<evidence type="ECO:0000313" key="2">
    <source>
        <dbReference type="EMBL" id="KAL0579813.1"/>
    </source>
</evidence>
<dbReference type="PANTHER" id="PTHR44163">
    <property type="entry name" value="U3 SMALL NUCLEOLAR RNA-ASSOCIATED PROTEIN 4 HOMOLOG"/>
    <property type="match status" value="1"/>
</dbReference>
<proteinExistence type="predicted"/>
<reference evidence="2 3" key="1">
    <citation type="submission" date="2024-02" db="EMBL/GenBank/DDBJ databases">
        <title>A draft genome for the cacao thread blight pathogen Marasmius crinis-equi.</title>
        <authorList>
            <person name="Cohen S.P."/>
            <person name="Baruah I.K."/>
            <person name="Amoako-Attah I."/>
            <person name="Bukari Y."/>
            <person name="Meinhardt L.W."/>
            <person name="Bailey B.A."/>
        </authorList>
    </citation>
    <scope>NUCLEOTIDE SEQUENCE [LARGE SCALE GENOMIC DNA]</scope>
    <source>
        <strain evidence="2 3">GH-76</strain>
    </source>
</reference>
<feature type="compositionally biased region" description="Acidic residues" evidence="1">
    <location>
        <begin position="619"/>
        <end position="634"/>
    </location>
</feature>
<evidence type="ECO:0000313" key="3">
    <source>
        <dbReference type="Proteomes" id="UP001465976"/>
    </source>
</evidence>
<comment type="caution">
    <text evidence="2">The sequence shown here is derived from an EMBL/GenBank/DDBJ whole genome shotgun (WGS) entry which is preliminary data.</text>
</comment>
<dbReference type="SUPFAM" id="SSF50978">
    <property type="entry name" value="WD40 repeat-like"/>
    <property type="match status" value="1"/>
</dbReference>
<dbReference type="InterPro" id="IPR046351">
    <property type="entry name" value="UTP4"/>
</dbReference>
<dbReference type="InterPro" id="IPR001680">
    <property type="entry name" value="WD40_rpt"/>
</dbReference>
<dbReference type="InterPro" id="IPR015943">
    <property type="entry name" value="WD40/YVTN_repeat-like_dom_sf"/>
</dbReference>
<dbReference type="PANTHER" id="PTHR44163:SF1">
    <property type="entry name" value="U3 SMALL NUCLEOLAR RNA-ASSOCIATED PROTEIN 4 HOMOLOG"/>
    <property type="match status" value="1"/>
</dbReference>
<dbReference type="Proteomes" id="UP001465976">
    <property type="component" value="Unassembled WGS sequence"/>
</dbReference>
<dbReference type="SMART" id="SM00320">
    <property type="entry name" value="WD40"/>
    <property type="match status" value="6"/>
</dbReference>
<dbReference type="InterPro" id="IPR011044">
    <property type="entry name" value="Quino_amine_DH_bsu"/>
</dbReference>